<evidence type="ECO:0000256" key="2">
    <source>
        <dbReference type="ARBA" id="ARBA00004123"/>
    </source>
</evidence>
<reference evidence="11 13" key="1">
    <citation type="journal article" date="2008" name="Science">
        <title>The Physcomitrella genome reveals evolutionary insights into the conquest of land by plants.</title>
        <authorList>
            <person name="Rensing S."/>
            <person name="Lang D."/>
            <person name="Zimmer A."/>
            <person name="Terry A."/>
            <person name="Salamov A."/>
            <person name="Shapiro H."/>
            <person name="Nishiyama T."/>
            <person name="Perroud P.-F."/>
            <person name="Lindquist E."/>
            <person name="Kamisugi Y."/>
            <person name="Tanahashi T."/>
            <person name="Sakakibara K."/>
            <person name="Fujita T."/>
            <person name="Oishi K."/>
            <person name="Shin-I T."/>
            <person name="Kuroki Y."/>
            <person name="Toyoda A."/>
            <person name="Suzuki Y."/>
            <person name="Hashimoto A."/>
            <person name="Yamaguchi K."/>
            <person name="Sugano A."/>
            <person name="Kohara Y."/>
            <person name="Fujiyama A."/>
            <person name="Anterola A."/>
            <person name="Aoki S."/>
            <person name="Ashton N."/>
            <person name="Barbazuk W.B."/>
            <person name="Barker E."/>
            <person name="Bennetzen J."/>
            <person name="Bezanilla M."/>
            <person name="Blankenship R."/>
            <person name="Cho S.H."/>
            <person name="Dutcher S."/>
            <person name="Estelle M."/>
            <person name="Fawcett J.A."/>
            <person name="Gundlach H."/>
            <person name="Hanada K."/>
            <person name="Heyl A."/>
            <person name="Hicks K.A."/>
            <person name="Hugh J."/>
            <person name="Lohr M."/>
            <person name="Mayer K."/>
            <person name="Melkozernov A."/>
            <person name="Murata T."/>
            <person name="Nelson D."/>
            <person name="Pils B."/>
            <person name="Prigge M."/>
            <person name="Reiss B."/>
            <person name="Renner T."/>
            <person name="Rombauts S."/>
            <person name="Rushton P."/>
            <person name="Sanderfoot A."/>
            <person name="Schween G."/>
            <person name="Shiu S.-H."/>
            <person name="Stueber K."/>
            <person name="Theodoulou F.L."/>
            <person name="Tu H."/>
            <person name="Van de Peer Y."/>
            <person name="Verrier P.J."/>
            <person name="Waters E."/>
            <person name="Wood A."/>
            <person name="Yang L."/>
            <person name="Cove D."/>
            <person name="Cuming A."/>
            <person name="Hasebe M."/>
            <person name="Lucas S."/>
            <person name="Mishler D.B."/>
            <person name="Reski R."/>
            <person name="Grigoriev I."/>
            <person name="Quatrano R.S."/>
            <person name="Boore J.L."/>
        </authorList>
    </citation>
    <scope>NUCLEOTIDE SEQUENCE [LARGE SCALE GENOMIC DNA]</scope>
    <source>
        <strain evidence="12 13">cv. Gransden 2004</strain>
    </source>
</reference>
<dbReference type="Pfam" id="PF01593">
    <property type="entry name" value="Amino_oxidase"/>
    <property type="match status" value="1"/>
</dbReference>
<protein>
    <recommendedName>
        <fullName evidence="10">SWIRM domain-containing protein</fullName>
    </recommendedName>
</protein>
<dbReference type="EnsemblPlants" id="Pp3c1_1170V3.1">
    <property type="protein sequence ID" value="Pp3c1_1170V3.1"/>
    <property type="gene ID" value="Pp3c1_1170"/>
</dbReference>
<dbReference type="InterPro" id="IPR009057">
    <property type="entry name" value="Homeodomain-like_sf"/>
</dbReference>
<proteinExistence type="inferred from homology"/>
<name>A0A2K1L6H4_PHYPA</name>
<dbReference type="Gramene" id="Pp3c1_1170V3.1">
    <property type="protein sequence ID" value="Pp3c1_1170V3.1"/>
    <property type="gene ID" value="Pp3c1_1170"/>
</dbReference>
<comment type="subcellular location">
    <subcellularLocation>
        <location evidence="2">Nucleus</location>
    </subcellularLocation>
</comment>
<accession>A0A2K1L6H4</accession>
<evidence type="ECO:0000256" key="4">
    <source>
        <dbReference type="ARBA" id="ARBA00022630"/>
    </source>
</evidence>
<dbReference type="InterPro" id="IPR007526">
    <property type="entry name" value="SWIRM"/>
</dbReference>
<feature type="compositionally biased region" description="Polar residues" evidence="9">
    <location>
        <begin position="1471"/>
        <end position="1486"/>
    </location>
</feature>
<dbReference type="SUPFAM" id="SSF54373">
    <property type="entry name" value="FAD-linked reductases, C-terminal domain"/>
    <property type="match status" value="1"/>
</dbReference>
<dbReference type="SUPFAM" id="SSF51905">
    <property type="entry name" value="FAD/NAD(P)-binding domain"/>
    <property type="match status" value="2"/>
</dbReference>
<dbReference type="PANTHER" id="PTHR10742">
    <property type="entry name" value="FLAVIN MONOAMINE OXIDASE"/>
    <property type="match status" value="1"/>
</dbReference>
<evidence type="ECO:0000256" key="8">
    <source>
        <dbReference type="ARBA" id="ARBA00023242"/>
    </source>
</evidence>
<dbReference type="GO" id="GO:0141052">
    <property type="term" value="F:histone H3 demethylase activity"/>
    <property type="evidence" value="ECO:0007669"/>
    <property type="project" value="UniProtKB-ARBA"/>
</dbReference>
<reference evidence="12" key="3">
    <citation type="submission" date="2020-12" db="UniProtKB">
        <authorList>
            <consortium name="EnsemblPlants"/>
        </authorList>
    </citation>
    <scope>IDENTIFICATION</scope>
</reference>
<dbReference type="EMBL" id="ABEU02000001">
    <property type="protein sequence ID" value="PNR61633.1"/>
    <property type="molecule type" value="Genomic_DNA"/>
</dbReference>
<reference evidence="11 13" key="2">
    <citation type="journal article" date="2018" name="Plant J.">
        <title>The Physcomitrella patens chromosome-scale assembly reveals moss genome structure and evolution.</title>
        <authorList>
            <person name="Lang D."/>
            <person name="Ullrich K.K."/>
            <person name="Murat F."/>
            <person name="Fuchs J."/>
            <person name="Jenkins J."/>
            <person name="Haas F.B."/>
            <person name="Piednoel M."/>
            <person name="Gundlach H."/>
            <person name="Van Bel M."/>
            <person name="Meyberg R."/>
            <person name="Vives C."/>
            <person name="Morata J."/>
            <person name="Symeonidi A."/>
            <person name="Hiss M."/>
            <person name="Muchero W."/>
            <person name="Kamisugi Y."/>
            <person name="Saleh O."/>
            <person name="Blanc G."/>
            <person name="Decker E.L."/>
            <person name="van Gessel N."/>
            <person name="Grimwood J."/>
            <person name="Hayes R.D."/>
            <person name="Graham S.W."/>
            <person name="Gunter L.E."/>
            <person name="McDaniel S.F."/>
            <person name="Hoernstein S.N.W."/>
            <person name="Larsson A."/>
            <person name="Li F.W."/>
            <person name="Perroud P.F."/>
            <person name="Phillips J."/>
            <person name="Ranjan P."/>
            <person name="Rokshar D.S."/>
            <person name="Rothfels C.J."/>
            <person name="Schneider L."/>
            <person name="Shu S."/>
            <person name="Stevenson D.W."/>
            <person name="Thummler F."/>
            <person name="Tillich M."/>
            <person name="Villarreal Aguilar J.C."/>
            <person name="Widiez T."/>
            <person name="Wong G.K."/>
            <person name="Wymore A."/>
            <person name="Zhang Y."/>
            <person name="Zimmer A.D."/>
            <person name="Quatrano R.S."/>
            <person name="Mayer K.F.X."/>
            <person name="Goodstein D."/>
            <person name="Casacuberta J.M."/>
            <person name="Vandepoele K."/>
            <person name="Reski R."/>
            <person name="Cuming A.C."/>
            <person name="Tuskan G.A."/>
            <person name="Maumus F."/>
            <person name="Salse J."/>
            <person name="Schmutz J."/>
            <person name="Rensing S.A."/>
        </authorList>
    </citation>
    <scope>NUCLEOTIDE SEQUENCE [LARGE SCALE GENOMIC DNA]</scope>
    <source>
        <strain evidence="12 13">cv. Gransden 2004</strain>
    </source>
</reference>
<feature type="region of interest" description="Disordered" evidence="9">
    <location>
        <begin position="847"/>
        <end position="869"/>
    </location>
</feature>
<dbReference type="Gene3D" id="1.10.10.10">
    <property type="entry name" value="Winged helix-like DNA-binding domain superfamily/Winged helix DNA-binding domain"/>
    <property type="match status" value="1"/>
</dbReference>
<keyword evidence="8" id="KW-0539">Nucleus</keyword>
<evidence type="ECO:0000256" key="7">
    <source>
        <dbReference type="ARBA" id="ARBA00023002"/>
    </source>
</evidence>
<evidence type="ECO:0000313" key="13">
    <source>
        <dbReference type="Proteomes" id="UP000006727"/>
    </source>
</evidence>
<keyword evidence="6" id="KW-0156">Chromatin regulator</keyword>
<dbReference type="FunCoup" id="A0A2K1L6H4">
    <property type="interactions" value="2549"/>
</dbReference>
<evidence type="ECO:0000256" key="6">
    <source>
        <dbReference type="ARBA" id="ARBA00022853"/>
    </source>
</evidence>
<evidence type="ECO:0000256" key="3">
    <source>
        <dbReference type="ARBA" id="ARBA00005995"/>
    </source>
</evidence>
<evidence type="ECO:0000313" key="11">
    <source>
        <dbReference type="EMBL" id="PNR61633.1"/>
    </source>
</evidence>
<dbReference type="InterPro" id="IPR050281">
    <property type="entry name" value="Flavin_monoamine_oxidase"/>
</dbReference>
<dbReference type="InterPro" id="IPR013257">
    <property type="entry name" value="SRI"/>
</dbReference>
<evidence type="ECO:0000259" key="10">
    <source>
        <dbReference type="PROSITE" id="PS50934"/>
    </source>
</evidence>
<dbReference type="FunFam" id="3.50.50.60:FF:000507">
    <property type="entry name" value="Lysine-specific histone demethylase 1 homolog 3"/>
    <property type="match status" value="1"/>
</dbReference>
<gene>
    <name evidence="11" type="ORF">PHYPA_000056</name>
</gene>
<dbReference type="PaxDb" id="3218-PP1S200_88V6.1"/>
<feature type="compositionally biased region" description="Polar residues" evidence="9">
    <location>
        <begin position="477"/>
        <end position="489"/>
    </location>
</feature>
<dbReference type="InterPro" id="IPR036188">
    <property type="entry name" value="FAD/NAD-bd_sf"/>
</dbReference>
<dbReference type="InParanoid" id="A0A2K1L6H4"/>
<dbReference type="PRINTS" id="PR00419">
    <property type="entry name" value="ADXRDTASE"/>
</dbReference>
<dbReference type="GO" id="GO:0005694">
    <property type="term" value="C:chromosome"/>
    <property type="evidence" value="ECO:0007669"/>
    <property type="project" value="InterPro"/>
</dbReference>
<dbReference type="Pfam" id="PF04433">
    <property type="entry name" value="SWIRM"/>
    <property type="match status" value="1"/>
</dbReference>
<feature type="compositionally biased region" description="Basic and acidic residues" evidence="9">
    <location>
        <begin position="847"/>
        <end position="862"/>
    </location>
</feature>
<keyword evidence="7" id="KW-0560">Oxidoreductase</keyword>
<dbReference type="Gene3D" id="3.50.50.60">
    <property type="entry name" value="FAD/NAD(P)-binding domain"/>
    <property type="match status" value="2"/>
</dbReference>
<dbReference type="Proteomes" id="UP000006727">
    <property type="component" value="Chromosome 1"/>
</dbReference>
<comment type="similarity">
    <text evidence="3">Belongs to the flavin monoamine oxidase family.</text>
</comment>
<dbReference type="Pfam" id="PF08236">
    <property type="entry name" value="SRI"/>
    <property type="match status" value="1"/>
</dbReference>
<evidence type="ECO:0000256" key="5">
    <source>
        <dbReference type="ARBA" id="ARBA00022827"/>
    </source>
</evidence>
<dbReference type="InterPro" id="IPR036388">
    <property type="entry name" value="WH-like_DNA-bd_sf"/>
</dbReference>
<dbReference type="EnsemblPlants" id="Pp3c1_1170V3.2">
    <property type="protein sequence ID" value="Pp3c1_1170V3.2"/>
    <property type="gene ID" value="Pp3c1_1170"/>
</dbReference>
<feature type="compositionally biased region" description="Basic and acidic residues" evidence="9">
    <location>
        <begin position="1506"/>
        <end position="1515"/>
    </location>
</feature>
<dbReference type="PANTHER" id="PTHR10742:SF410">
    <property type="entry name" value="LYSINE-SPECIFIC HISTONE DEMETHYLASE 2"/>
    <property type="match status" value="1"/>
</dbReference>
<keyword evidence="13" id="KW-1185">Reference proteome</keyword>
<dbReference type="InterPro" id="IPR002937">
    <property type="entry name" value="Amino_oxidase"/>
</dbReference>
<dbReference type="PROSITE" id="PS50934">
    <property type="entry name" value="SWIRM"/>
    <property type="match status" value="1"/>
</dbReference>
<dbReference type="Gene3D" id="3.90.660.10">
    <property type="match status" value="1"/>
</dbReference>
<dbReference type="GO" id="GO:0016705">
    <property type="term" value="F:oxidoreductase activity, acting on paired donors, with incorporation or reduction of molecular oxygen"/>
    <property type="evidence" value="ECO:0007669"/>
    <property type="project" value="UniProtKB-ARBA"/>
</dbReference>
<comment type="cofactor">
    <cofactor evidence="1">
        <name>FAD</name>
        <dbReference type="ChEBI" id="CHEBI:57692"/>
    </cofactor>
</comment>
<keyword evidence="4" id="KW-0285">Flavoprotein</keyword>
<dbReference type="Gramene" id="Pp3c1_1170V3.2">
    <property type="protein sequence ID" value="Pp3c1_1170V3.2"/>
    <property type="gene ID" value="Pp3c1_1170"/>
</dbReference>
<evidence type="ECO:0000256" key="9">
    <source>
        <dbReference type="SAM" id="MobiDB-lite"/>
    </source>
</evidence>
<organism evidence="11">
    <name type="scientific">Physcomitrium patens</name>
    <name type="common">Spreading-leaved earth moss</name>
    <name type="synonym">Physcomitrella patens</name>
    <dbReference type="NCBI Taxonomy" id="3218"/>
    <lineage>
        <taxon>Eukaryota</taxon>
        <taxon>Viridiplantae</taxon>
        <taxon>Streptophyta</taxon>
        <taxon>Embryophyta</taxon>
        <taxon>Bryophyta</taxon>
        <taxon>Bryophytina</taxon>
        <taxon>Bryopsida</taxon>
        <taxon>Funariidae</taxon>
        <taxon>Funariales</taxon>
        <taxon>Funariaceae</taxon>
        <taxon>Physcomitrium</taxon>
    </lineage>
</organism>
<dbReference type="GO" id="GO:0016491">
    <property type="term" value="F:oxidoreductase activity"/>
    <property type="evidence" value="ECO:0000318"/>
    <property type="project" value="GO_Central"/>
</dbReference>
<keyword evidence="5" id="KW-0274">FAD</keyword>
<evidence type="ECO:0000313" key="12">
    <source>
        <dbReference type="EnsemblPlants" id="Pp3c1_1170V3.1"/>
    </source>
</evidence>
<dbReference type="SUPFAM" id="SSF46689">
    <property type="entry name" value="Homeodomain-like"/>
    <property type="match status" value="1"/>
</dbReference>
<dbReference type="GO" id="GO:0006355">
    <property type="term" value="P:regulation of DNA-templated transcription"/>
    <property type="evidence" value="ECO:0007669"/>
    <property type="project" value="InterPro"/>
</dbReference>
<dbReference type="STRING" id="3218.A0A2K1L6H4"/>
<feature type="domain" description="SWIRM" evidence="10">
    <location>
        <begin position="369"/>
        <end position="469"/>
    </location>
</feature>
<feature type="region of interest" description="Disordered" evidence="9">
    <location>
        <begin position="1423"/>
        <end position="1515"/>
    </location>
</feature>
<dbReference type="FunFam" id="1.10.10.10:FF:000064">
    <property type="entry name" value="Lysine-specific histone demethylase 1A"/>
    <property type="match status" value="1"/>
</dbReference>
<evidence type="ECO:0000256" key="1">
    <source>
        <dbReference type="ARBA" id="ARBA00001974"/>
    </source>
</evidence>
<sequence length="1814" mass="197418">MEEHESGDRSDTIVSAQMVPGISSSPLIPIASILDLHYVPLAKLSTPDIGYKNDSATSSSEVQDEVTSVVESSKILGEGSGKGRVLLAEEVSADDKVVEDCMHTNVGLDERSAETATDSIDVLQETFGLDNGVKREDAQDLDLAPEDSLDDDQPLCIMLKKEKLRKHGSGMVVGRRATEESSCLPLGVLCSSVSSPGTGKVKSSSNLSIPELVDDTAKKVGHDDGAVKGVTLRSRQNSGLQKRNRKGSMKLWKAPRQAKKRRKLRLILCLCVLYHFSCALSHLCVCGQHLTQCLIKQKVLIVAAKSQKGSTACKGHDDMAYEGDMEWDVIVGVAEVPSDWNWHSEKDRLSRGRSKGSLPFSSHGQIFPGEAAAVAAGLRARTLSGAERICFKDALKRRGGLQEYLECRNLVLGMWEKDVQHLLMMTDCGISEEPSMGEPARASLVRRIYRFLDYHGYINFGVANKRQKYGDVHVNRHNSNSRGSENGQIRGNPDTGTSKEKSHGDVSNGCVESSEDGDGSTGMTVNGSSPIHSLMKAAADGESVLMDIDVGLNVAVVESMSVVEQDNKDDCKTLISFTQSVICKPEPEEKCQDPSGVVDKEIDDMATLDQVFVRRRHGSNARKVKAAGSESVKAKVFHLAAPKDELDEFKSAQVLHELHKCHAPMEGLVALRAAAHVERQRSSRVKQEGAKRVIVVGAGPAGLSAARHLQRMKYQVTIVEARDRVGGRVYTDRTTFSAPVDLGASIITGVEADVATERRADPSALLCKQLDLELTTLRGDCPLYDSVSGAKVPADVDAALEAEYNSLLDDTVLMVAQNGDAAMRLCLEEGLEQCLKRKRSGRCSDERVDVSKTEERSKESKMGIKSSSFEKVSMEESERVVTVTASEVVGETLTTSDPSENLAIAESAGEEKACTRLEVVNERTTGGEQERAEKGDLSQMERRIMDWHFANLEYGCAAELKEVSLPYWNQDDVYGGFGGPHCMIKGGYSQAMEALSEGLDIQFGRVVTEISYSCSEVKSRGEVNREVRVVTEEEEFLGDTVLVTVPLGCLKAETIQFSPSLPEWKTASIKRLGFGVLNKVLLEFPSAFWDESVDYFGAAAECSSARGKCFMFWNLKRTSGHPILVALVVGKAAKEGEKEESGELVEHAVKILRRLFGEEAVPDPVATAVTRWGKDPFSRGAYSYVALGASGEDYDILARPVDNCVFFAGEATCKEHPDTVGGAMMSGLREAIRMMDIMENRGDSMAEAEALAAAQRQSDSERNEVRDMMKRLAAAELSNVLRAETGATYEMGPLSRADLLKDMFGNAKTTAGRLFLIKEMLQLPLFPLKAFAGTKSGLEILNTWIMDSMGKDGTQLLRHCVRLLLVVATDLLSIRQSGVGKTVKEKVWMHTSRDIRAVAGQLVKLWMEIFRREKAQGMIKSIRKSVGSSPNVSTVHPIAKVKDAQKYAPGSGKMIPSPSGVSKCRPPNQPASPNGDSPSGGQSKVSNGEELRSDEPNVQGNPSTEIWRDTESRNADRPFSDLEIKAMETAEQARAAAAAAAEAYAQVEAQRNALPQLPKILSFQKFAKREKEDYVDWKTKCWLGMADNSPASTAFNHLPAFERTGVQEISCVSNGLMISDDAIGGLDQSALRKHGEGLVSCLPVISVAATDTNGHSEVPPEGLGASADLGKTSMDIVISSNCVRTDSSCAVREEAVSGMESLAGRVEGTGTASPDVVCVQLSAAHTDKRKGADAIKKAVSDYVVQLLTPLYKTRKLKKEDFKSIVKKSTAKVMDRNTSRDNIMDVSEFLNLKRKVKIRSLVDMFIERHLKGDSH</sequence>
<feature type="region of interest" description="Disordered" evidence="9">
    <location>
        <begin position="474"/>
        <end position="527"/>
    </location>
</feature>